<evidence type="ECO:0000313" key="2">
    <source>
        <dbReference type="EMBL" id="CAD8945142.1"/>
    </source>
</evidence>
<dbReference type="InterPro" id="IPR011050">
    <property type="entry name" value="Pectin_lyase_fold/virulence"/>
</dbReference>
<proteinExistence type="predicted"/>
<keyword evidence="1" id="KW-0732">Signal</keyword>
<dbReference type="Gene3D" id="2.160.20.10">
    <property type="entry name" value="Single-stranded right-handed beta-helix, Pectin lyase-like"/>
    <property type="match status" value="1"/>
</dbReference>
<gene>
    <name evidence="2" type="ORF">CTEN0397_LOCUS16346</name>
</gene>
<accession>A0A7S1DDR0</accession>
<dbReference type="SUPFAM" id="SSF51126">
    <property type="entry name" value="Pectin lyase-like"/>
    <property type="match status" value="1"/>
</dbReference>
<dbReference type="AlphaFoldDB" id="A0A7S1DDR0"/>
<feature type="chain" id="PRO_5031192177" description="Right handed beta helix domain-containing protein" evidence="1">
    <location>
        <begin position="20"/>
        <end position="369"/>
    </location>
</feature>
<dbReference type="InterPro" id="IPR012334">
    <property type="entry name" value="Pectin_lyas_fold"/>
</dbReference>
<evidence type="ECO:0008006" key="3">
    <source>
        <dbReference type="Google" id="ProtNLM"/>
    </source>
</evidence>
<sequence>MTLLFFCLVLLTSVDRSLSSSCVDNLDQITNNEIESARLGAIKPVTYVLCPNTVFRVGFPSQSSQIVYEEGSVPIVILNSHRAIQCGEDGRLENNCTIHGGDHHLLVPGPADLPSELSDNISLGITTNVTVRGIVFQNCTDLALSMTNAGSLLLADCAVQGQQGGDFSLYARPPHGFINGRTRRKLQLGGTDDLESSLDLTVDPLTQIQITNCTWTHNEANLAIVAMVGNVLFDVEKTLFQSNAIVLQEGVGGLLWFTDGQGRIQNNCFYNNLYPLSPVIVNGGVVEVDLNSGVDAARRQTVGCDNGWMFVDPEITLGQALAQNQFKCFPFTQESCSRFLPTELASSQASSAKLIVFALGLSLLSAMLV</sequence>
<protein>
    <recommendedName>
        <fullName evidence="3">Right handed beta helix domain-containing protein</fullName>
    </recommendedName>
</protein>
<reference evidence="2" key="1">
    <citation type="submission" date="2021-01" db="EMBL/GenBank/DDBJ databases">
        <authorList>
            <person name="Corre E."/>
            <person name="Pelletier E."/>
            <person name="Niang G."/>
            <person name="Scheremetjew M."/>
            <person name="Finn R."/>
            <person name="Kale V."/>
            <person name="Holt S."/>
            <person name="Cochrane G."/>
            <person name="Meng A."/>
            <person name="Brown T."/>
            <person name="Cohen L."/>
        </authorList>
    </citation>
    <scope>NUCLEOTIDE SEQUENCE</scope>
    <source>
        <strain evidence="2">ECT3854</strain>
    </source>
</reference>
<organism evidence="2">
    <name type="scientific">Cyclophora tenuis</name>
    <name type="common">Marine diatom</name>
    <dbReference type="NCBI Taxonomy" id="216820"/>
    <lineage>
        <taxon>Eukaryota</taxon>
        <taxon>Sar</taxon>
        <taxon>Stramenopiles</taxon>
        <taxon>Ochrophyta</taxon>
        <taxon>Bacillariophyta</taxon>
        <taxon>Fragilariophyceae</taxon>
        <taxon>Fragilariophycidae</taxon>
        <taxon>Cyclophorales</taxon>
        <taxon>Cyclophoraceae</taxon>
        <taxon>Cyclophora</taxon>
    </lineage>
</organism>
<dbReference type="EMBL" id="HBFW01025470">
    <property type="protein sequence ID" value="CAD8945142.1"/>
    <property type="molecule type" value="Transcribed_RNA"/>
</dbReference>
<feature type="signal peptide" evidence="1">
    <location>
        <begin position="1"/>
        <end position="19"/>
    </location>
</feature>
<name>A0A7S1DDR0_CYCTE</name>
<evidence type="ECO:0000256" key="1">
    <source>
        <dbReference type="SAM" id="SignalP"/>
    </source>
</evidence>